<proteinExistence type="predicted"/>
<comment type="caution">
    <text evidence="1">The sequence shown here is derived from an EMBL/GenBank/DDBJ whole genome shotgun (WGS) entry which is preliminary data.</text>
</comment>
<gene>
    <name evidence="1" type="ORF">A1507_09615</name>
</gene>
<reference evidence="1 2" key="1">
    <citation type="submission" date="2016-03" db="EMBL/GenBank/DDBJ databases">
        <authorList>
            <person name="Ploux O."/>
        </authorList>
    </citation>
    <scope>NUCLEOTIDE SEQUENCE [LARGE SCALE GENOMIC DNA]</scope>
    <source>
        <strain evidence="1 2">R-45378</strain>
    </source>
</reference>
<accession>A0A177NMY0</accession>
<dbReference type="EMBL" id="LUUJ01000058">
    <property type="protein sequence ID" value="OAI18390.1"/>
    <property type="molecule type" value="Genomic_DNA"/>
</dbReference>
<evidence type="ECO:0000313" key="1">
    <source>
        <dbReference type="EMBL" id="OAI18390.1"/>
    </source>
</evidence>
<dbReference type="Proteomes" id="UP000077857">
    <property type="component" value="Unassembled WGS sequence"/>
</dbReference>
<name>A0A177NMY0_9GAMM</name>
<dbReference type="RefSeq" id="WP_064039998.1">
    <property type="nucleotide sequence ID" value="NZ_LUUJ01000058.1"/>
</dbReference>
<dbReference type="AlphaFoldDB" id="A0A177NMY0"/>
<evidence type="ECO:0000313" key="2">
    <source>
        <dbReference type="Proteomes" id="UP000077857"/>
    </source>
</evidence>
<protein>
    <submittedName>
        <fullName evidence="1">Uncharacterized protein</fullName>
    </submittedName>
</protein>
<organism evidence="1 2">
    <name type="scientific">Methylomonas koyamae</name>
    <dbReference type="NCBI Taxonomy" id="702114"/>
    <lineage>
        <taxon>Bacteria</taxon>
        <taxon>Pseudomonadati</taxon>
        <taxon>Pseudomonadota</taxon>
        <taxon>Gammaproteobacteria</taxon>
        <taxon>Methylococcales</taxon>
        <taxon>Methylococcaceae</taxon>
        <taxon>Methylomonas</taxon>
    </lineage>
</organism>
<sequence>MAQVEYWYSDDSFIHCESALRRAIGQYASRNRWIYIGLTQQRPEDRFNQHQRKWAEGHKWDRMIVIYRARTFSLMQTVEDRLIKYAQMQIDFGHYACTLINDKDSQRPKAALAPNGFWVYCLVQQ</sequence>